<keyword evidence="1" id="KW-0812">Transmembrane</keyword>
<keyword evidence="1" id="KW-0472">Membrane</keyword>
<organism evidence="2 3">
    <name type="scientific">Flavobacterium aciduliphilum</name>
    <dbReference type="NCBI Taxonomy" id="1101402"/>
    <lineage>
        <taxon>Bacteria</taxon>
        <taxon>Pseudomonadati</taxon>
        <taxon>Bacteroidota</taxon>
        <taxon>Flavobacteriia</taxon>
        <taxon>Flavobacteriales</taxon>
        <taxon>Flavobacteriaceae</taxon>
        <taxon>Flavobacterium</taxon>
    </lineage>
</organism>
<dbReference type="InterPro" id="IPR032820">
    <property type="entry name" value="ATPase_put"/>
</dbReference>
<gene>
    <name evidence="2" type="ORF">CLV55_10871</name>
</gene>
<reference evidence="2 3" key="1">
    <citation type="submission" date="2018-06" db="EMBL/GenBank/DDBJ databases">
        <title>Genomic Encyclopedia of Archaeal and Bacterial Type Strains, Phase II (KMG-II): from individual species to whole genera.</title>
        <authorList>
            <person name="Goeker M."/>
        </authorList>
    </citation>
    <scope>NUCLEOTIDE SEQUENCE [LARGE SCALE GENOMIC DNA]</scope>
    <source>
        <strain evidence="2 3">DSM 25663</strain>
    </source>
</reference>
<evidence type="ECO:0000256" key="1">
    <source>
        <dbReference type="SAM" id="Phobius"/>
    </source>
</evidence>
<feature type="transmembrane region" description="Helical" evidence="1">
    <location>
        <begin position="12"/>
        <end position="30"/>
    </location>
</feature>
<dbReference type="Pfam" id="PF09527">
    <property type="entry name" value="ATPase_gene1"/>
    <property type="match status" value="1"/>
</dbReference>
<protein>
    <submittedName>
        <fullName evidence="2">Putative F0F1-ATPase subunit (Ca2+/Mg2+ transporter)</fullName>
    </submittedName>
</protein>
<proteinExistence type="predicted"/>
<accession>A0A328YDN1</accession>
<name>A0A328YDN1_9FLAO</name>
<evidence type="ECO:0000313" key="3">
    <source>
        <dbReference type="Proteomes" id="UP000248840"/>
    </source>
</evidence>
<feature type="transmembrane region" description="Helical" evidence="1">
    <location>
        <begin position="46"/>
        <end position="63"/>
    </location>
</feature>
<dbReference type="AlphaFoldDB" id="A0A328YDN1"/>
<dbReference type="OrthoDB" id="9798708at2"/>
<keyword evidence="1" id="KW-1133">Transmembrane helix</keyword>
<keyword evidence="3" id="KW-1185">Reference proteome</keyword>
<dbReference type="RefSeq" id="WP_112113541.1">
    <property type="nucleotide sequence ID" value="NZ_QLSZ01000008.1"/>
</dbReference>
<dbReference type="EMBL" id="QLSZ01000008">
    <property type="protein sequence ID" value="RAR71334.1"/>
    <property type="molecule type" value="Genomic_DNA"/>
</dbReference>
<comment type="caution">
    <text evidence="2">The sequence shown here is derived from an EMBL/GenBank/DDBJ whole genome shotgun (WGS) entry which is preliminary data.</text>
</comment>
<dbReference type="Proteomes" id="UP000248840">
    <property type="component" value="Unassembled WGS sequence"/>
</dbReference>
<evidence type="ECO:0000313" key="2">
    <source>
        <dbReference type="EMBL" id="RAR71334.1"/>
    </source>
</evidence>
<sequence>MSNPHKRQRNKWLALISMPFQMGAVIYFFAKAGNWLDENYPNKQNVYIKTLTLFGVVLAFYNLNRQLKEINSMDDNKNEH</sequence>